<dbReference type="AlphaFoldDB" id="A0A0A1ZGM4"/>
<protein>
    <recommendedName>
        <fullName evidence="4">Transmembrane protein</fullName>
    </recommendedName>
</protein>
<gene>
    <name evidence="2" type="ORF">EU91_1088</name>
</gene>
<comment type="caution">
    <text evidence="2">The sequence shown here is derived from an EMBL/GenBank/DDBJ whole genome shotgun (WGS) entry which is preliminary data.</text>
</comment>
<keyword evidence="1" id="KW-1133">Transmembrane helix</keyword>
<keyword evidence="1" id="KW-0472">Membrane</keyword>
<proteinExistence type="predicted"/>
<evidence type="ECO:0000256" key="1">
    <source>
        <dbReference type="SAM" id="Phobius"/>
    </source>
</evidence>
<dbReference type="EMBL" id="JNAH01000005">
    <property type="protein sequence ID" value="KGF87359.1"/>
    <property type="molecule type" value="Genomic_DNA"/>
</dbReference>
<keyword evidence="1" id="KW-0812">Transmembrane</keyword>
<sequence>MKASKYNFFIFVNLIILFNSFNSYYLAQTKQNSIIKLFCLQSVKEEMMKAEMVYSEEIANETCDCYYEEFMQTASHQDAKTKCQLETKENLNHNKRI</sequence>
<reference evidence="3" key="1">
    <citation type="journal article" date="2014" name="Sci. Data">
        <title>Genomes of diverse isolates of the marine cyanobacterium Prochlorococcus.</title>
        <authorList>
            <person name="Biller S."/>
            <person name="Berube P."/>
            <person name="Thompson J."/>
            <person name="Kelly L."/>
            <person name="Roggensack S."/>
            <person name="Awad L."/>
            <person name="Roache-Johnson K."/>
            <person name="Ding H."/>
            <person name="Giovannoni S.J."/>
            <person name="Moore L.R."/>
            <person name="Chisholm S.W."/>
        </authorList>
    </citation>
    <scope>NUCLEOTIDE SEQUENCE [LARGE SCALE GENOMIC DNA]</scope>
    <source>
        <strain evidence="3">GP2</strain>
    </source>
</reference>
<dbReference type="OrthoDB" id="540822at2"/>
<dbReference type="eggNOG" id="ENOG50321V8">
    <property type="taxonomic scope" value="Bacteria"/>
</dbReference>
<evidence type="ECO:0008006" key="4">
    <source>
        <dbReference type="Google" id="ProtNLM"/>
    </source>
</evidence>
<organism evidence="2 3">
    <name type="scientific">Prochlorococcus marinus str. GP2</name>
    <dbReference type="NCBI Taxonomy" id="59925"/>
    <lineage>
        <taxon>Bacteria</taxon>
        <taxon>Bacillati</taxon>
        <taxon>Cyanobacteriota</taxon>
        <taxon>Cyanophyceae</taxon>
        <taxon>Synechococcales</taxon>
        <taxon>Prochlorococcaceae</taxon>
        <taxon>Prochlorococcus</taxon>
    </lineage>
</organism>
<accession>A0A0A1ZGM4</accession>
<dbReference type="Proteomes" id="UP000030598">
    <property type="component" value="Unassembled WGS sequence"/>
</dbReference>
<evidence type="ECO:0000313" key="3">
    <source>
        <dbReference type="Proteomes" id="UP000030598"/>
    </source>
</evidence>
<evidence type="ECO:0000313" key="2">
    <source>
        <dbReference type="EMBL" id="KGF87359.1"/>
    </source>
</evidence>
<feature type="transmembrane region" description="Helical" evidence="1">
    <location>
        <begin position="6"/>
        <end position="27"/>
    </location>
</feature>
<dbReference type="STRING" id="59925.EU91_1088"/>
<name>A0A0A1ZGM4_PROMR</name>